<dbReference type="InterPro" id="IPR003598">
    <property type="entry name" value="Ig_sub2"/>
</dbReference>
<feature type="compositionally biased region" description="Basic and acidic residues" evidence="5">
    <location>
        <begin position="1055"/>
        <end position="1068"/>
    </location>
</feature>
<feature type="domain" description="Ig-like" evidence="6">
    <location>
        <begin position="335"/>
        <end position="428"/>
    </location>
</feature>
<dbReference type="FunFam" id="2.60.40.10:FF:000107">
    <property type="entry name" value="Myosin, light chain kinase a"/>
    <property type="match status" value="1"/>
</dbReference>
<gene>
    <name evidence="7" type="ORF">MEDL_6078</name>
</gene>
<feature type="compositionally biased region" description="Basic and acidic residues" evidence="5">
    <location>
        <begin position="748"/>
        <end position="759"/>
    </location>
</feature>
<feature type="domain" description="Ig-like" evidence="6">
    <location>
        <begin position="883"/>
        <end position="975"/>
    </location>
</feature>
<dbReference type="Gene3D" id="2.60.40.10">
    <property type="entry name" value="Immunoglobulins"/>
    <property type="match status" value="7"/>
</dbReference>
<evidence type="ECO:0000256" key="5">
    <source>
        <dbReference type="SAM" id="MobiDB-lite"/>
    </source>
</evidence>
<dbReference type="InterPro" id="IPR051170">
    <property type="entry name" value="Neural/epithelial_adhesion"/>
</dbReference>
<reference evidence="7" key="1">
    <citation type="submission" date="2021-03" db="EMBL/GenBank/DDBJ databases">
        <authorList>
            <person name="Bekaert M."/>
        </authorList>
    </citation>
    <scope>NUCLEOTIDE SEQUENCE</scope>
</reference>
<keyword evidence="8" id="KW-1185">Reference proteome</keyword>
<feature type="compositionally biased region" description="Low complexity" evidence="5">
    <location>
        <begin position="1069"/>
        <end position="1078"/>
    </location>
</feature>
<dbReference type="Pfam" id="PF07679">
    <property type="entry name" value="I-set"/>
    <property type="match status" value="6"/>
</dbReference>
<dbReference type="OrthoDB" id="504170at2759"/>
<feature type="compositionally biased region" description="Basic and acidic residues" evidence="5">
    <location>
        <begin position="433"/>
        <end position="458"/>
    </location>
</feature>
<organism evidence="7 8">
    <name type="scientific">Mytilus edulis</name>
    <name type="common">Blue mussel</name>
    <dbReference type="NCBI Taxonomy" id="6550"/>
    <lineage>
        <taxon>Eukaryota</taxon>
        <taxon>Metazoa</taxon>
        <taxon>Spiralia</taxon>
        <taxon>Lophotrochozoa</taxon>
        <taxon>Mollusca</taxon>
        <taxon>Bivalvia</taxon>
        <taxon>Autobranchia</taxon>
        <taxon>Pteriomorphia</taxon>
        <taxon>Mytilida</taxon>
        <taxon>Mytiloidea</taxon>
        <taxon>Mytilidae</taxon>
        <taxon>Mytilinae</taxon>
        <taxon>Mytilus</taxon>
    </lineage>
</organism>
<feature type="domain" description="Ig-like" evidence="6">
    <location>
        <begin position="9"/>
        <end position="102"/>
    </location>
</feature>
<dbReference type="EMBL" id="CAJPWZ010000341">
    <property type="protein sequence ID" value="CAG2190769.1"/>
    <property type="molecule type" value="Genomic_DNA"/>
</dbReference>
<feature type="domain" description="Ig-like" evidence="6">
    <location>
        <begin position="632"/>
        <end position="722"/>
    </location>
</feature>
<name>A0A8S3Q6B2_MYTED</name>
<feature type="domain" description="Ig-like" evidence="6">
    <location>
        <begin position="232"/>
        <end position="322"/>
    </location>
</feature>
<evidence type="ECO:0000256" key="1">
    <source>
        <dbReference type="ARBA" id="ARBA00022729"/>
    </source>
</evidence>
<feature type="region of interest" description="Disordered" evidence="5">
    <location>
        <begin position="748"/>
        <end position="884"/>
    </location>
</feature>
<feature type="region of interest" description="Disordered" evidence="5">
    <location>
        <begin position="992"/>
        <end position="1090"/>
    </location>
</feature>
<keyword evidence="2" id="KW-0677">Repeat</keyword>
<evidence type="ECO:0000313" key="7">
    <source>
        <dbReference type="EMBL" id="CAG2190769.1"/>
    </source>
</evidence>
<dbReference type="SMART" id="SM00408">
    <property type="entry name" value="IGc2"/>
    <property type="match status" value="6"/>
</dbReference>
<protein>
    <submittedName>
        <fullName evidence="7">Twitchin</fullName>
    </submittedName>
</protein>
<dbReference type="CDD" id="cd00096">
    <property type="entry name" value="Ig"/>
    <property type="match status" value="1"/>
</dbReference>
<dbReference type="GO" id="GO:0043005">
    <property type="term" value="C:neuron projection"/>
    <property type="evidence" value="ECO:0007669"/>
    <property type="project" value="TreeGrafter"/>
</dbReference>
<dbReference type="PANTHER" id="PTHR12231:SF253">
    <property type="entry name" value="DPR-INTERACTING PROTEIN ETA, ISOFORM B-RELATED"/>
    <property type="match status" value="1"/>
</dbReference>
<feature type="region of interest" description="Disordered" evidence="5">
    <location>
        <begin position="432"/>
        <end position="475"/>
    </location>
</feature>
<proteinExistence type="predicted"/>
<dbReference type="InterPro" id="IPR036179">
    <property type="entry name" value="Ig-like_dom_sf"/>
</dbReference>
<dbReference type="AlphaFoldDB" id="A0A8S3Q6B2"/>
<dbReference type="SUPFAM" id="SSF48726">
    <property type="entry name" value="Immunoglobulin"/>
    <property type="match status" value="7"/>
</dbReference>
<dbReference type="InterPro" id="IPR013783">
    <property type="entry name" value="Ig-like_fold"/>
</dbReference>
<feature type="domain" description="Ig-like" evidence="6">
    <location>
        <begin position="125"/>
        <end position="218"/>
    </location>
</feature>
<dbReference type="InterPro" id="IPR007110">
    <property type="entry name" value="Ig-like_dom"/>
</dbReference>
<evidence type="ECO:0000313" key="8">
    <source>
        <dbReference type="Proteomes" id="UP000683360"/>
    </source>
</evidence>
<dbReference type="PANTHER" id="PTHR12231">
    <property type="entry name" value="CTX-RELATED TYPE I TRANSMEMBRANE PROTEIN"/>
    <property type="match status" value="1"/>
</dbReference>
<accession>A0A8S3Q6B2</accession>
<keyword evidence="4" id="KW-0393">Immunoglobulin domain</keyword>
<dbReference type="InterPro" id="IPR013098">
    <property type="entry name" value="Ig_I-set"/>
</dbReference>
<evidence type="ECO:0000256" key="4">
    <source>
        <dbReference type="ARBA" id="ARBA00023319"/>
    </source>
</evidence>
<dbReference type="SMART" id="SM00409">
    <property type="entry name" value="IG"/>
    <property type="match status" value="6"/>
</dbReference>
<evidence type="ECO:0000256" key="3">
    <source>
        <dbReference type="ARBA" id="ARBA00023157"/>
    </source>
</evidence>
<feature type="compositionally biased region" description="Acidic residues" evidence="5">
    <location>
        <begin position="826"/>
        <end position="841"/>
    </location>
</feature>
<dbReference type="Proteomes" id="UP000683360">
    <property type="component" value="Unassembled WGS sequence"/>
</dbReference>
<comment type="caution">
    <text evidence="7">The sequence shown here is derived from an EMBL/GenBank/DDBJ whole genome shotgun (WGS) entry which is preliminary data.</text>
</comment>
<dbReference type="FunFam" id="2.60.40.10:FF:000097">
    <property type="entry name" value="Bent, isoform F"/>
    <property type="match status" value="4"/>
</dbReference>
<dbReference type="InterPro" id="IPR003599">
    <property type="entry name" value="Ig_sub"/>
</dbReference>
<evidence type="ECO:0000259" key="6">
    <source>
        <dbReference type="PROSITE" id="PS50835"/>
    </source>
</evidence>
<evidence type="ECO:0000256" key="2">
    <source>
        <dbReference type="ARBA" id="ARBA00022737"/>
    </source>
</evidence>
<feature type="compositionally biased region" description="Polar residues" evidence="5">
    <location>
        <begin position="1018"/>
        <end position="1039"/>
    </location>
</feature>
<keyword evidence="1" id="KW-0732">Signal</keyword>
<feature type="compositionally biased region" description="Basic and acidic residues" evidence="5">
    <location>
        <begin position="766"/>
        <end position="786"/>
    </location>
</feature>
<keyword evidence="3" id="KW-1015">Disulfide bond</keyword>
<sequence length="1132" mass="125120">MGVGDDIAPRFTQKPVLKQEDNGKLLVFQCTLEAAPKPEIKWFQGTTPLSQSDRIKMRVEPAGGNNYNVMMDIKGVTQADAGTYKVVAKNKLGEVSASINLNFSAELSLYKSDNVTVKRQDGIAPNFTQKPSTRQADNGKKLLFECQLTADPVPQISWFRDDQQIKDGGRIKIQTDPKGNNNYFIVLEINGVNAQDAGNYRVTAKNALGESNATIRLNFDSDDKGKPQGTRPSFTTKPAIKQVGGKIIFDCKVTADPKPTITWMKGTQALTDGGRYKMIQTGDKNNYDVSMEIDKPGKDDGGEYKCLAKNSLGDSTATITLNFEGAKKGPEGKAPQFLAKPVIKQEKTNLIMTCNLEAKPQPNIKWFQGTTELKMGGRYDIKLTPSPGKADSYTATLNIKDPKPTDGGSFKCTASNDFGESNANITLNFQGAEQKDKPSEDQEKPAAPKPAEEKDKPAPAKPAGTAPTFTEKPVIKQEGKNLINVTKNDAAEYKVVAKNAHGEGNATITVNMDEPPKAAEPPPQFQGVPQVTLEEGGKRLCITQKVKCKTKPTAMWYFLNKPIKHGGKYFLEISQDRDCYNIVCEVLNPKDLDSGEYKFSIKTPGGEGSGSARVDLKALMAPKPKVPKGSPPSFTQKLVPTEVLDGDACDLIAKVAGNEPIEVVWSKDGDKLKHSKDCQITFKDNVCRLYIPEVYPDDGGKYQIDLENDFGKAMTSATLNVSENPDMALPEVTPMLGDDPTGKVVEQKIPEPEQVKPVEKIQPQIKEPEKSKAPEKKKEPAPEAAKKTSAPPPSIVIGDENEDNKFNRTPPRKPKMYIKQPTTILELEEADDLSDGYEGDDDRPSIPLIVMNHDDVEYEDAGPRKISVSKKKDEKPEKKIEGPTHALAKKPDNVTIVEGEDLKVNCALDVKPGLQAPNVKFFRGKRELKDDTRTRIIHKDKGSSLNINKARFSDESKYTVIVEQEGVPVDQATFSVFVKDPKDSAMDFRSLLKHRDHKKKNDDDDDIDWGSLKPVEGQDQSQLQKPPQMEGQDQSQLQKPPQMKKERRPSLVDSMKQHLADSEVERHSSASSSRRSSSVYDAEPSIRIQPFRRDSWMRKLSTSSTGSDVQADFFNVQLRHRDMTKDQAIDSV</sequence>
<feature type="region of interest" description="Disordered" evidence="5">
    <location>
        <begin position="383"/>
        <end position="417"/>
    </location>
</feature>
<feature type="compositionally biased region" description="Basic and acidic residues" evidence="5">
    <location>
        <begin position="870"/>
        <end position="882"/>
    </location>
</feature>
<dbReference type="PROSITE" id="PS50835">
    <property type="entry name" value="IG_LIKE"/>
    <property type="match status" value="6"/>
</dbReference>